<feature type="compositionally biased region" description="Low complexity" evidence="1">
    <location>
        <begin position="520"/>
        <end position="531"/>
    </location>
</feature>
<comment type="caution">
    <text evidence="2">The sequence shown here is derived from an EMBL/GenBank/DDBJ whole genome shotgun (WGS) entry which is preliminary data.</text>
</comment>
<feature type="compositionally biased region" description="Low complexity" evidence="1">
    <location>
        <begin position="2111"/>
        <end position="2134"/>
    </location>
</feature>
<feature type="region of interest" description="Disordered" evidence="1">
    <location>
        <begin position="2096"/>
        <end position="2187"/>
    </location>
</feature>
<feature type="compositionally biased region" description="Pro residues" evidence="1">
    <location>
        <begin position="2042"/>
        <end position="2051"/>
    </location>
</feature>
<feature type="region of interest" description="Disordered" evidence="1">
    <location>
        <begin position="2275"/>
        <end position="2294"/>
    </location>
</feature>
<dbReference type="EMBL" id="BNCQ01000016">
    <property type="protein sequence ID" value="GIM04671.1"/>
    <property type="molecule type" value="Genomic_DNA"/>
</dbReference>
<evidence type="ECO:0000313" key="3">
    <source>
        <dbReference type="Proteomes" id="UP000722791"/>
    </source>
</evidence>
<feature type="compositionally biased region" description="Basic and acidic residues" evidence="1">
    <location>
        <begin position="2096"/>
        <end position="2108"/>
    </location>
</feature>
<dbReference type="SUPFAM" id="SSF55073">
    <property type="entry name" value="Nucleotide cyclase"/>
    <property type="match status" value="1"/>
</dbReference>
<evidence type="ECO:0000256" key="1">
    <source>
        <dbReference type="SAM" id="MobiDB-lite"/>
    </source>
</evidence>
<feature type="region of interest" description="Disordered" evidence="1">
    <location>
        <begin position="980"/>
        <end position="1016"/>
    </location>
</feature>
<evidence type="ECO:0000313" key="2">
    <source>
        <dbReference type="EMBL" id="GIM04671.1"/>
    </source>
</evidence>
<feature type="region of interest" description="Disordered" evidence="1">
    <location>
        <begin position="1202"/>
        <end position="1221"/>
    </location>
</feature>
<proteinExistence type="predicted"/>
<evidence type="ECO:0008006" key="4">
    <source>
        <dbReference type="Google" id="ProtNLM"/>
    </source>
</evidence>
<feature type="region of interest" description="Disordered" evidence="1">
    <location>
        <begin position="1823"/>
        <end position="1851"/>
    </location>
</feature>
<dbReference type="Proteomes" id="UP000722791">
    <property type="component" value="Unassembled WGS sequence"/>
</dbReference>
<reference evidence="2" key="1">
    <citation type="journal article" date="2021" name="Proc. Natl. Acad. Sci. U.S.A.">
        <title>Three genomes in the algal genus Volvox reveal the fate of a haploid sex-determining region after a transition to homothallism.</title>
        <authorList>
            <person name="Yamamoto K."/>
            <person name="Hamaji T."/>
            <person name="Kawai-Toyooka H."/>
            <person name="Matsuzaki R."/>
            <person name="Takahashi F."/>
            <person name="Nishimura Y."/>
            <person name="Kawachi M."/>
            <person name="Noguchi H."/>
            <person name="Minakuchi Y."/>
            <person name="Umen J.G."/>
            <person name="Toyoda A."/>
            <person name="Nozaki H."/>
        </authorList>
    </citation>
    <scope>NUCLEOTIDE SEQUENCE</scope>
    <source>
        <strain evidence="2">NIES-3785</strain>
    </source>
</reference>
<feature type="region of interest" description="Disordered" evidence="1">
    <location>
        <begin position="1418"/>
        <end position="1440"/>
    </location>
</feature>
<organism evidence="2 3">
    <name type="scientific">Volvox reticuliferus</name>
    <dbReference type="NCBI Taxonomy" id="1737510"/>
    <lineage>
        <taxon>Eukaryota</taxon>
        <taxon>Viridiplantae</taxon>
        <taxon>Chlorophyta</taxon>
        <taxon>core chlorophytes</taxon>
        <taxon>Chlorophyceae</taxon>
        <taxon>CS clade</taxon>
        <taxon>Chlamydomonadales</taxon>
        <taxon>Volvocaceae</taxon>
        <taxon>Volvox</taxon>
    </lineage>
</organism>
<feature type="region of interest" description="Disordered" evidence="1">
    <location>
        <begin position="2452"/>
        <end position="2527"/>
    </location>
</feature>
<dbReference type="InterPro" id="IPR029787">
    <property type="entry name" value="Nucleotide_cyclase"/>
</dbReference>
<feature type="region of interest" description="Disordered" evidence="1">
    <location>
        <begin position="2611"/>
        <end position="2632"/>
    </location>
</feature>
<name>A0A8J4GCA7_9CHLO</name>
<feature type="region of interest" description="Disordered" evidence="1">
    <location>
        <begin position="1785"/>
        <end position="1808"/>
    </location>
</feature>
<feature type="region of interest" description="Disordered" evidence="1">
    <location>
        <begin position="2678"/>
        <end position="2738"/>
    </location>
</feature>
<dbReference type="Gene3D" id="3.30.70.1230">
    <property type="entry name" value="Nucleotide cyclase"/>
    <property type="match status" value="1"/>
</dbReference>
<feature type="compositionally biased region" description="Low complexity" evidence="1">
    <location>
        <begin position="1823"/>
        <end position="1850"/>
    </location>
</feature>
<feature type="region of interest" description="Disordered" evidence="1">
    <location>
        <begin position="410"/>
        <end position="443"/>
    </location>
</feature>
<feature type="region of interest" description="Disordered" evidence="1">
    <location>
        <begin position="2847"/>
        <end position="2871"/>
    </location>
</feature>
<feature type="region of interest" description="Disordered" evidence="1">
    <location>
        <begin position="1532"/>
        <end position="1586"/>
    </location>
</feature>
<sequence>MADNNISVHQSPPYPVAEVETLRGSAKDTCNDSNGPDNGLHHLSASTQLTNESHNVSGISAGYSCQTAALATRATALMGASPLPPLEEVQERRRSSSGNITIWQLPMVSAYAVTADNTQHAALRPGQVPRAQVTEHHFHKTALESSSPVESAATLAMDTFDRAHLAPVVPALRHLPAAEAKAPAPASFSLFGPPSSTSVVRIGGGDGSNATAAGGGDLPELSLRLAAEMAVEPTFEAVAVSSCEAWNSALPSGGGPVAEATEDVANTTARLITATIPTGDISVGRSDVASPAAAAGLEAGIKAAAVVRASEGDCVGSGATGGGASSGWFPNGTSLPQPNDYHGCAAASPDVRNAAVPSNSFPTRAWAGSWNLRTHTLHMPPNLQLSMNGLMNGGDGESCGGGALNHLASPSASVSPVQPNMGTPSLSGGMLPPPVPSATHNKSHASLPLTKIHMEEQLTPPYSAVSTNLMRLGLLRMPAVAQGSLHETAPVNSSAGGAAALGINSLEDSRSTPGDDMQRSGSPALAGAPAPQRSTVRSFGEQVCMTFEPLFGLEHSNAEKGVTVIFRGPRVVCGISTWQYGDEECTDAYDGRRAAMNGGYDLAAGTEDERDMYDPLGTILSGGAGILPAIPHMVAGGLPNGLSSPPESTPLNQGVQPAMTLGGGADGGVPGFAAAGSATTVVVGDDGCGGGGAASAFEQDRQSFATHPNPLFNLAGETMRRVSPHGDVEDVGVLAAATTVGATVGADEAVQQTLDAAAANGELLEEFPPPRIAEGRNRKVISPEALKTWQWRRMPAALHRALAICESGQGGFVLLDGATYRASSQEALQEQCMILHMGEYLLPGVTPPLDLYLALDFAHLARLAHLRPLACAEQLSLGLPAAPVNAASICFSLVVGMQTLRAWNGEVAKAALGVLRDAVLPALLNYGGYLVEDADGLLLTAFSNSRCALAWALECQDEAKRLEWPDELLSHALGEPVYIDDDLGPDSEDEDGTGQGGHVGHTSRLQIAGGGGGSSDAANVSARRHLVFRGLRIKSGLDCGDVLARVHATTGRMTYRGRVMNRAARIAGMATAGQVLCSRGLWDNSGLAVAPDLCQQALAVGESLGEVQLKGLSSKMEVINCIRILRSEMYPAAHEAVVDLPPIYPCQPGHPKYNDQAPHIDPEGYMADNTSADSAAGHDGGDVIGITGDDGEMHGSAIKASPTARSFPASPIAPDHKSTSSDETAAAVGAAAAVVGAAAAGAIAAVDKPAALSSNDPAIAPEIATAPSANIWQRRGKVRALPPLAMAAAGEVNLRSPGAAPMAAAAAIVHPDGAATNRIDCSSPTSFPKAQEAPRYQTLPKSLQLGANNTSTNTSANAAAALAAARIRRARQMHNNRLINSGGVGIAGGNGAVSATALQAKDDDDDIADRLVAGYSSNGSIGDSGDRDSDGCNGSPERRAVADNGTAGVAALHGMLRRQRPTGVTAADQPGVSSAVGFSSGITPAALGSTASVAAAGAVAAGGAPKGHLATAAAANFRKAFRAVRRSILDDSGSGNGSGAVAAVSGSCSEGSASDGNGHVGERMLGSPSLASVAGGDGGMQLHRPPPRRWSELVKTHAPAAAAALSGASAGSVGLFNRLRSLAAGRGDVDRDRVGGTLEGLNEMDEGEENDVSFQPMPSAKSEFFPSRNGSQMLSTVRSPLRGGGNAQAGLSPLQLSALPPSAGGEASKQAFANVVATRGDGGDRVAAGRGAFARASSRVGGNALVAEMSLASMTMRRNKPIGQMLSSSTSPSMRSFRRTGFSVDVTDGVGGSSTQSSRRSGLAIDGSDGVGGCGTGAATAASTIASPSGMPTSSSSSMAPSPSQQPQPSVWAKLPFRASRKMGLGANLEAIPYGIQEVDGEEKEDGEKATDQDMNSGGAEIPEAVAAHGWAESLRRGSETRPCHAAACRASPSLLNTAPSLPSRIASFTSSFLQRARSRKLGVLPAIVQLERPPSGETGARPYSGTLDSAEAQRRRGEWAAPVGSSSGRMASNIRSGVHRSEILGDGKPAGGGGSSVSLPLPSPLSPPLPSMEQQQTSAAGDRACNWDTAATAMAMSQRPVPRFLSRIELLSDPEHPAADMRDDKRRCPSGSLSGVSSRSPMGARLSLAAASTPPLPSPPRLPPLDRFSIGPNAPIGGHRRPRSSDQQDPGGAALPPTSGASGCISQLASTTTPTALQAFPSRRSAYSGAGIRMYSKTGSGRARAGCGTVAAAAATAAAGPHACDMSIGGGGGSSSRGGLFSSLHNFLGLTPQQGQATAGTAGPISPRTSTVHPSSTVLIASGIAGPSGGGGSVTSGRPGRQRSLLLYAACETPDGGGSCIGGSAQNGLRNQRRRSVIEISGNVLTLNAGTSYAAGGWPVAVESDAYGYVGSSIMLADQSYGGISCAAAAAEADTLYDGTYDFADLANRTTYSGPLSAAFRNVASSASATSAAPIDPYAAPSSPRRRQSQRRLSILTGRRTGSGSGGSKTRTEASERTFSLWRQPSRRASNSTIAESSLRYPPPPSAAVPSPTLVANAASPSAVSSLRHKSRSSLPITSGGAAANSRNGGGGATSQTEQWIPAAGIESESSNIVSGLGRFVRGLSGIVSRTRSATRSGRQPHSGNSRQIYCNHTPSTTAAAIARSGNSATVGMFGRCVMEVGAQEPSHFCSTASALPTENRRMSSSPCDSSHNSDTSEKPSGAPAAISSTSRPMKSNGAISRDASNSGEMVEEPPAAVGGHRLVPEVSKSALQFVNMVISVRSIRSDNGAAVGVADGSGGEVASANEGIISDGGGKAATQFPDHVGGASPHDAAAPCELSSPFLDEQGPDVVPDMEGAVRRWEQNLQPNANNSLARRRRRSSYQQPVGEAMQSLGILEVGGGGGSEEIDVDGCR</sequence>
<feature type="compositionally biased region" description="Acidic residues" evidence="1">
    <location>
        <begin position="980"/>
        <end position="992"/>
    </location>
</feature>
<feature type="compositionally biased region" description="Low complexity" evidence="1">
    <location>
        <begin position="1539"/>
        <end position="1556"/>
    </location>
</feature>
<gene>
    <name evidence="2" type="ORF">Vretimale_9278</name>
</gene>
<feature type="compositionally biased region" description="Low complexity" evidence="1">
    <location>
        <begin position="1793"/>
        <end position="1808"/>
    </location>
</feature>
<feature type="region of interest" description="Disordered" evidence="1">
    <location>
        <begin position="2546"/>
        <end position="2577"/>
    </location>
</feature>
<feature type="compositionally biased region" description="Polar residues" evidence="1">
    <location>
        <begin position="2498"/>
        <end position="2517"/>
    </location>
</feature>
<feature type="region of interest" description="Disordered" evidence="1">
    <location>
        <begin position="23"/>
        <end position="43"/>
    </location>
</feature>
<feature type="region of interest" description="Disordered" evidence="1">
    <location>
        <begin position="2022"/>
        <end position="2063"/>
    </location>
</feature>
<accession>A0A8J4GCA7</accession>
<feature type="compositionally biased region" description="Pro residues" evidence="1">
    <location>
        <begin position="2135"/>
        <end position="2144"/>
    </location>
</feature>
<feature type="compositionally biased region" description="Low complexity" evidence="1">
    <location>
        <begin position="2685"/>
        <end position="2695"/>
    </location>
</feature>
<feature type="compositionally biased region" description="Basic and acidic residues" evidence="1">
    <location>
        <begin position="1424"/>
        <end position="1440"/>
    </location>
</feature>
<feature type="region of interest" description="Disordered" evidence="1">
    <location>
        <begin position="505"/>
        <end position="534"/>
    </location>
</feature>
<protein>
    <recommendedName>
        <fullName evidence="4">Guanylate cyclase domain-containing protein</fullName>
    </recommendedName>
</protein>